<evidence type="ECO:0000313" key="2">
    <source>
        <dbReference type="EMBL" id="RDC56904.1"/>
    </source>
</evidence>
<dbReference type="SUPFAM" id="SSF50156">
    <property type="entry name" value="PDZ domain-like"/>
    <property type="match status" value="1"/>
</dbReference>
<dbReference type="InterPro" id="IPR036034">
    <property type="entry name" value="PDZ_sf"/>
</dbReference>
<comment type="caution">
    <text evidence="2">The sequence shown here is derived from an EMBL/GenBank/DDBJ whole genome shotgun (WGS) entry which is preliminary data.</text>
</comment>
<dbReference type="InterPro" id="IPR041489">
    <property type="entry name" value="PDZ_6"/>
</dbReference>
<keyword evidence="3" id="KW-1185">Reference proteome</keyword>
<dbReference type="SMART" id="SM00228">
    <property type="entry name" value="PDZ"/>
    <property type="match status" value="1"/>
</dbReference>
<evidence type="ECO:0000259" key="1">
    <source>
        <dbReference type="PROSITE" id="PS50106"/>
    </source>
</evidence>
<accession>A0A369PWM1</accession>
<dbReference type="AlphaFoldDB" id="A0A369PWM1"/>
<dbReference type="RefSeq" id="WP_115402089.1">
    <property type="nucleotide sequence ID" value="NZ_QPKV01000003.1"/>
</dbReference>
<organism evidence="2 3">
    <name type="scientific">Pedobacter chinensis</name>
    <dbReference type="NCBI Taxonomy" id="2282421"/>
    <lineage>
        <taxon>Bacteria</taxon>
        <taxon>Pseudomonadati</taxon>
        <taxon>Bacteroidota</taxon>
        <taxon>Sphingobacteriia</taxon>
        <taxon>Sphingobacteriales</taxon>
        <taxon>Sphingobacteriaceae</taxon>
        <taxon>Pedobacter</taxon>
    </lineage>
</organism>
<dbReference type="Proteomes" id="UP000253961">
    <property type="component" value="Unassembled WGS sequence"/>
</dbReference>
<name>A0A369PWM1_9SPHI</name>
<dbReference type="Gene3D" id="2.40.70.10">
    <property type="entry name" value="Acid Proteases"/>
    <property type="match status" value="2"/>
</dbReference>
<feature type="domain" description="PDZ" evidence="1">
    <location>
        <begin position="330"/>
        <end position="395"/>
    </location>
</feature>
<protein>
    <submittedName>
        <fullName evidence="2">PDZ domain-containing protein</fullName>
    </submittedName>
</protein>
<dbReference type="OrthoDB" id="3521766at2"/>
<dbReference type="InterPro" id="IPR001478">
    <property type="entry name" value="PDZ"/>
</dbReference>
<proteinExistence type="predicted"/>
<reference evidence="2 3" key="1">
    <citation type="submission" date="2018-07" db="EMBL/GenBank/DDBJ databases">
        <title>Pedobacter sp. nov., isolated from soil.</title>
        <authorList>
            <person name="Zhou L.Y."/>
            <person name="Du Z.J."/>
        </authorList>
    </citation>
    <scope>NUCLEOTIDE SEQUENCE [LARGE SCALE GENOMIC DNA]</scope>
    <source>
        <strain evidence="2 3">JDX94</strain>
    </source>
</reference>
<gene>
    <name evidence="2" type="ORF">DU508_06800</name>
</gene>
<sequence length="415" mass="47048">MLTKYEPVILFSIRKLAICAGLFLMCLHSFAQEFTFSGKKQRQSIQFRCIKNLIIIPVYVNDKGPYDFVLDTGVGPMIITEPSIIDTLNFNLMRKIRLSGLGLETVDAYVSQNVEARIGRAKIKHIPTAILKEDLFNLSGHLGVKIYGLIGYSFFNSFIVDIRYSENRIIFSDLDSHVKYRGSKVPITIENLKPYVDVEVEIPDSGKISTRFLMDTGASHALSMEMLNGAAFPLPEKRIKANLGMSLSGQIKGYVGRVKTFHLGKYAFSDVVAGFPDFESISKKIDLSFRNGNLGAEILRKFDVQFNYQEKFMYLKPNNFAKVPFQHDMVGMVVYLDQDQYKRVIIGEIDEGSPAEKAGLCPNDQIIGVNFKSIDAYSLNDLTEMFKSKADRVVIFEVFRDNQVLFKVVRLEKRI</sequence>
<dbReference type="InterPro" id="IPR021109">
    <property type="entry name" value="Peptidase_aspartic_dom_sf"/>
</dbReference>
<dbReference type="Pfam" id="PF13650">
    <property type="entry name" value="Asp_protease_2"/>
    <property type="match status" value="2"/>
</dbReference>
<evidence type="ECO:0000313" key="3">
    <source>
        <dbReference type="Proteomes" id="UP000253961"/>
    </source>
</evidence>
<dbReference type="EMBL" id="QPKV01000003">
    <property type="protein sequence ID" value="RDC56904.1"/>
    <property type="molecule type" value="Genomic_DNA"/>
</dbReference>
<dbReference type="Pfam" id="PF17820">
    <property type="entry name" value="PDZ_6"/>
    <property type="match status" value="1"/>
</dbReference>
<dbReference type="Gene3D" id="2.30.42.10">
    <property type="match status" value="1"/>
</dbReference>
<dbReference type="PROSITE" id="PS50106">
    <property type="entry name" value="PDZ"/>
    <property type="match status" value="1"/>
</dbReference>